<evidence type="ECO:0000259" key="8">
    <source>
        <dbReference type="Pfam" id="PF13742"/>
    </source>
</evidence>
<evidence type="ECO:0000256" key="6">
    <source>
        <dbReference type="RuleBase" id="RU004355"/>
    </source>
</evidence>
<dbReference type="GO" id="GO:0009318">
    <property type="term" value="C:exodeoxyribonuclease VII complex"/>
    <property type="evidence" value="ECO:0007669"/>
    <property type="project" value="UniProtKB-UniRule"/>
</dbReference>
<dbReference type="Pfam" id="PF13742">
    <property type="entry name" value="tRNA_anti_2"/>
    <property type="match status" value="1"/>
</dbReference>
<accession>A0A1F6TKB0</accession>
<evidence type="ECO:0000256" key="2">
    <source>
        <dbReference type="ARBA" id="ARBA00022722"/>
    </source>
</evidence>
<dbReference type="PANTHER" id="PTHR30008">
    <property type="entry name" value="EXODEOXYRIBONUCLEASE 7 LARGE SUBUNIT"/>
    <property type="match status" value="1"/>
</dbReference>
<evidence type="ECO:0000259" key="7">
    <source>
        <dbReference type="Pfam" id="PF02601"/>
    </source>
</evidence>
<dbReference type="EC" id="3.1.11.6" evidence="5"/>
<dbReference type="Pfam" id="PF02601">
    <property type="entry name" value="Exonuc_VII_L"/>
    <property type="match status" value="1"/>
</dbReference>
<dbReference type="Proteomes" id="UP000178885">
    <property type="component" value="Unassembled WGS sequence"/>
</dbReference>
<reference evidence="9 10" key="1">
    <citation type="journal article" date="2016" name="Nat. Commun.">
        <title>Thousands of microbial genomes shed light on interconnected biogeochemical processes in an aquifer system.</title>
        <authorList>
            <person name="Anantharaman K."/>
            <person name="Brown C.T."/>
            <person name="Hug L.A."/>
            <person name="Sharon I."/>
            <person name="Castelle C.J."/>
            <person name="Probst A.J."/>
            <person name="Thomas B.C."/>
            <person name="Singh A."/>
            <person name="Wilkins M.J."/>
            <person name="Karaoz U."/>
            <person name="Brodie E.L."/>
            <person name="Williams K.H."/>
            <person name="Hubbard S.S."/>
            <person name="Banfield J.F."/>
        </authorList>
    </citation>
    <scope>NUCLEOTIDE SEQUENCE [LARGE SCALE GENOMIC DNA]</scope>
</reference>
<evidence type="ECO:0000256" key="1">
    <source>
        <dbReference type="ARBA" id="ARBA00022490"/>
    </source>
</evidence>
<dbReference type="STRING" id="1817760.A2151_04925"/>
<organism evidence="9 10">
    <name type="scientific">Candidatus Muproteobacteria bacterium RBG_16_65_34</name>
    <dbReference type="NCBI Taxonomy" id="1817760"/>
    <lineage>
        <taxon>Bacteria</taxon>
        <taxon>Pseudomonadati</taxon>
        <taxon>Pseudomonadota</taxon>
        <taxon>Candidatus Muproteobacteria</taxon>
    </lineage>
</organism>
<evidence type="ECO:0000256" key="5">
    <source>
        <dbReference type="HAMAP-Rule" id="MF_00378"/>
    </source>
</evidence>
<evidence type="ECO:0000313" key="9">
    <source>
        <dbReference type="EMBL" id="OGI45551.1"/>
    </source>
</evidence>
<dbReference type="InterPro" id="IPR025824">
    <property type="entry name" value="OB-fold_nuc-bd_dom"/>
</dbReference>
<name>A0A1F6TKB0_9PROT</name>
<dbReference type="GO" id="GO:0008855">
    <property type="term" value="F:exodeoxyribonuclease VII activity"/>
    <property type="evidence" value="ECO:0007669"/>
    <property type="project" value="UniProtKB-UniRule"/>
</dbReference>
<keyword evidence="2 5" id="KW-0540">Nuclease</keyword>
<comment type="similarity">
    <text evidence="5 6">Belongs to the XseA family.</text>
</comment>
<dbReference type="CDD" id="cd04489">
    <property type="entry name" value="ExoVII_LU_OBF"/>
    <property type="match status" value="1"/>
</dbReference>
<dbReference type="GO" id="GO:0003676">
    <property type="term" value="F:nucleic acid binding"/>
    <property type="evidence" value="ECO:0007669"/>
    <property type="project" value="InterPro"/>
</dbReference>
<dbReference type="InterPro" id="IPR020579">
    <property type="entry name" value="Exonuc_VII_lsu_C"/>
</dbReference>
<comment type="subunit">
    <text evidence="5">Heterooligomer composed of large and small subunits.</text>
</comment>
<comment type="caution">
    <text evidence="9">The sequence shown here is derived from an EMBL/GenBank/DDBJ whole genome shotgun (WGS) entry which is preliminary data.</text>
</comment>
<dbReference type="HAMAP" id="MF_00378">
    <property type="entry name" value="Exonuc_7_L"/>
    <property type="match status" value="1"/>
</dbReference>
<evidence type="ECO:0000313" key="10">
    <source>
        <dbReference type="Proteomes" id="UP000178885"/>
    </source>
</evidence>
<comment type="subcellular location">
    <subcellularLocation>
        <location evidence="5 6">Cytoplasm</location>
    </subcellularLocation>
</comment>
<dbReference type="GO" id="GO:0005737">
    <property type="term" value="C:cytoplasm"/>
    <property type="evidence" value="ECO:0007669"/>
    <property type="project" value="UniProtKB-SubCell"/>
</dbReference>
<dbReference type="InterPro" id="IPR003753">
    <property type="entry name" value="Exonuc_VII_L"/>
</dbReference>
<dbReference type="GO" id="GO:0006308">
    <property type="term" value="P:DNA catabolic process"/>
    <property type="evidence" value="ECO:0007669"/>
    <property type="project" value="UniProtKB-UniRule"/>
</dbReference>
<keyword evidence="4 5" id="KW-0269">Exonuclease</keyword>
<dbReference type="EMBL" id="MFSU01000102">
    <property type="protein sequence ID" value="OGI45551.1"/>
    <property type="molecule type" value="Genomic_DNA"/>
</dbReference>
<dbReference type="NCBIfam" id="TIGR00237">
    <property type="entry name" value="xseA"/>
    <property type="match status" value="1"/>
</dbReference>
<dbReference type="AlphaFoldDB" id="A0A1F6TKB0"/>
<proteinExistence type="inferred from homology"/>
<dbReference type="PANTHER" id="PTHR30008:SF0">
    <property type="entry name" value="EXODEOXYRIBONUCLEASE 7 LARGE SUBUNIT"/>
    <property type="match status" value="1"/>
</dbReference>
<comment type="catalytic activity">
    <reaction evidence="5 6">
        <text>Exonucleolytic cleavage in either 5'- to 3'- or 3'- to 5'-direction to yield nucleoside 5'-phosphates.</text>
        <dbReference type="EC" id="3.1.11.6"/>
    </reaction>
</comment>
<feature type="domain" description="OB-fold nucleic acid binding" evidence="8">
    <location>
        <begin position="19"/>
        <end position="111"/>
    </location>
</feature>
<comment type="function">
    <text evidence="5">Bidirectionally degrades single-stranded DNA into large acid-insoluble oligonucleotides, which are then degraded further into small acid-soluble oligonucleotides.</text>
</comment>
<keyword evidence="1 5" id="KW-0963">Cytoplasm</keyword>
<evidence type="ECO:0000256" key="4">
    <source>
        <dbReference type="ARBA" id="ARBA00022839"/>
    </source>
</evidence>
<protein>
    <recommendedName>
        <fullName evidence="5">Exodeoxyribonuclease 7 large subunit</fullName>
        <ecNumber evidence="5">3.1.11.6</ecNumber>
    </recommendedName>
    <alternativeName>
        <fullName evidence="5">Exodeoxyribonuclease VII large subunit</fullName>
        <shortName evidence="5">Exonuclease VII large subunit</shortName>
    </alternativeName>
</protein>
<keyword evidence="3 5" id="KW-0378">Hydrolase</keyword>
<feature type="domain" description="Exonuclease VII large subunit C-terminal" evidence="7">
    <location>
        <begin position="135"/>
        <end position="448"/>
    </location>
</feature>
<evidence type="ECO:0000256" key="3">
    <source>
        <dbReference type="ARBA" id="ARBA00022801"/>
    </source>
</evidence>
<sequence length="458" mass="50956">MESSRIAAPPAAQTWRDIYTVSRLNREAKTLLEGSFPPIWIEGEISNLRRPSSGHVYFSLKDSQAQISCALFRQHLRLLGVEPRDGMHALLRVRVSLYEGRGDFQLVVEYLEEAGEGALRRAFETLKNRLAAEGLFDAAHKQPLPRLPRRIGILTSPSGAVLHDILATLRRRFPAIAVLLYPVPVQGAGAAEKIAGALRLAGARRECDALILARGGGSLEDLWAFNEEIVARAINSCPIPIVCGVGHETDFTIADFAADARAPTPTAAAELLSPDRSEWLTQYRLIGARLTRRMRDLLRALDQRLDWLNARLVHPRTRIAHLHQRLDAAVLRLRLAQETRLRHTHALLAELAARLRHVSPGPRVQARELERRHLAAQLLGHMRRGLERRRERLTRLAQALNALSPLATLERGYAIVRHADTGALVRAATALAPGARVRARLARGEIECLVEKVHPHAD</sequence>
<gene>
    <name evidence="5" type="primary">xseA</name>
    <name evidence="9" type="ORF">A2151_04925</name>
</gene>